<reference evidence="6 7" key="1">
    <citation type="submission" date="2020-01" db="EMBL/GenBank/DDBJ databases">
        <title>Leptobacterium flavescens.</title>
        <authorList>
            <person name="Wang G."/>
        </authorList>
    </citation>
    <scope>NUCLEOTIDE SEQUENCE [LARGE SCALE GENOMIC DNA]</scope>
    <source>
        <strain evidence="6 7">KCTC 22160</strain>
    </source>
</reference>
<accession>A0A6P0UR04</accession>
<proteinExistence type="inferred from homology"/>
<evidence type="ECO:0000256" key="3">
    <source>
        <dbReference type="ARBA" id="ARBA00023204"/>
    </source>
</evidence>
<dbReference type="InterPro" id="IPR012340">
    <property type="entry name" value="NA-bd_OB-fold"/>
</dbReference>
<evidence type="ECO:0000256" key="4">
    <source>
        <dbReference type="HAMAP-Rule" id="MF_00201"/>
    </source>
</evidence>
<dbReference type="HAMAP" id="MF_00201">
    <property type="entry name" value="RecO"/>
    <property type="match status" value="1"/>
</dbReference>
<evidence type="ECO:0000256" key="1">
    <source>
        <dbReference type="ARBA" id="ARBA00022763"/>
    </source>
</evidence>
<sequence>MIVATKAIVISTVKYGDSSLIVKCFTASDGVKSYLLKGVRASKKGKLKAAYFQPLTQLEIIARHKGKGTLESLREARISFPYASIHTDIKKNAIAFFLAEVLSVSIREEEEDAGLFSFLETAFQWLDTHDEISNFHILFLFNLTRYFGFYPDDTQRDLPYFDLVEGEFTGEPSLNTVKDENLTLLRQFLGINFDDVQKIKLTKKQRHSLLNLLIVYFELHLQGFRKPKSLLILNEVFN</sequence>
<feature type="domain" description="DNA replication/recombination mediator RecO N-terminal" evidence="5">
    <location>
        <begin position="1"/>
        <end position="79"/>
    </location>
</feature>
<evidence type="ECO:0000259" key="5">
    <source>
        <dbReference type="Pfam" id="PF11967"/>
    </source>
</evidence>
<gene>
    <name evidence="4 6" type="primary">recO</name>
    <name evidence="6" type="ORF">GWK08_13370</name>
</gene>
<dbReference type="SUPFAM" id="SSF57863">
    <property type="entry name" value="ArfGap/RecO-like zinc finger"/>
    <property type="match status" value="1"/>
</dbReference>
<dbReference type="NCBIfam" id="TIGR00613">
    <property type="entry name" value="reco"/>
    <property type="match status" value="1"/>
</dbReference>
<comment type="function">
    <text evidence="4">Involved in DNA repair and RecF pathway recombination.</text>
</comment>
<dbReference type="Proteomes" id="UP000468581">
    <property type="component" value="Unassembled WGS sequence"/>
</dbReference>
<dbReference type="PANTHER" id="PTHR33991:SF1">
    <property type="entry name" value="DNA REPAIR PROTEIN RECO"/>
    <property type="match status" value="1"/>
</dbReference>
<dbReference type="InterPro" id="IPR037278">
    <property type="entry name" value="ARFGAP/RecO"/>
</dbReference>
<dbReference type="EMBL" id="JAABOO010000003">
    <property type="protein sequence ID" value="NER14438.1"/>
    <property type="molecule type" value="Genomic_DNA"/>
</dbReference>
<dbReference type="GO" id="GO:0006310">
    <property type="term" value="P:DNA recombination"/>
    <property type="evidence" value="ECO:0007669"/>
    <property type="project" value="UniProtKB-UniRule"/>
</dbReference>
<dbReference type="Pfam" id="PF02565">
    <property type="entry name" value="RecO_C"/>
    <property type="match status" value="1"/>
</dbReference>
<organism evidence="6 7">
    <name type="scientific">Leptobacterium flavescens</name>
    <dbReference type="NCBI Taxonomy" id="472055"/>
    <lineage>
        <taxon>Bacteria</taxon>
        <taxon>Pseudomonadati</taxon>
        <taxon>Bacteroidota</taxon>
        <taxon>Flavobacteriia</taxon>
        <taxon>Flavobacteriales</taxon>
        <taxon>Flavobacteriaceae</taxon>
        <taxon>Leptobacterium</taxon>
    </lineage>
</organism>
<evidence type="ECO:0000313" key="7">
    <source>
        <dbReference type="Proteomes" id="UP000468581"/>
    </source>
</evidence>
<dbReference type="PANTHER" id="PTHR33991">
    <property type="entry name" value="DNA REPAIR PROTEIN RECO"/>
    <property type="match status" value="1"/>
</dbReference>
<dbReference type="Gene3D" id="2.40.50.140">
    <property type="entry name" value="Nucleic acid-binding proteins"/>
    <property type="match status" value="1"/>
</dbReference>
<comment type="similarity">
    <text evidence="4">Belongs to the RecO family.</text>
</comment>
<name>A0A6P0UR04_9FLAO</name>
<dbReference type="SUPFAM" id="SSF50249">
    <property type="entry name" value="Nucleic acid-binding proteins"/>
    <property type="match status" value="1"/>
</dbReference>
<keyword evidence="2 4" id="KW-0233">DNA recombination</keyword>
<keyword evidence="1 4" id="KW-0227">DNA damage</keyword>
<dbReference type="GO" id="GO:0006302">
    <property type="term" value="P:double-strand break repair"/>
    <property type="evidence" value="ECO:0007669"/>
    <property type="project" value="TreeGrafter"/>
</dbReference>
<dbReference type="Pfam" id="PF11967">
    <property type="entry name" value="RecO_N"/>
    <property type="match status" value="1"/>
</dbReference>
<evidence type="ECO:0000256" key="2">
    <source>
        <dbReference type="ARBA" id="ARBA00023172"/>
    </source>
</evidence>
<keyword evidence="3 4" id="KW-0234">DNA repair</keyword>
<keyword evidence="7" id="KW-1185">Reference proteome</keyword>
<evidence type="ECO:0000313" key="6">
    <source>
        <dbReference type="EMBL" id="NER14438.1"/>
    </source>
</evidence>
<dbReference type="InterPro" id="IPR003717">
    <property type="entry name" value="RecO"/>
</dbReference>
<dbReference type="AlphaFoldDB" id="A0A6P0UR04"/>
<dbReference type="RefSeq" id="WP_163607730.1">
    <property type="nucleotide sequence ID" value="NZ_JAABOO010000003.1"/>
</dbReference>
<comment type="caution">
    <text evidence="6">The sequence shown here is derived from an EMBL/GenBank/DDBJ whole genome shotgun (WGS) entry which is preliminary data.</text>
</comment>
<protein>
    <recommendedName>
        <fullName evidence="4">DNA repair protein RecO</fullName>
    </recommendedName>
    <alternativeName>
        <fullName evidence="4">Recombination protein O</fullName>
    </alternativeName>
</protein>
<dbReference type="GO" id="GO:0043590">
    <property type="term" value="C:bacterial nucleoid"/>
    <property type="evidence" value="ECO:0007669"/>
    <property type="project" value="TreeGrafter"/>
</dbReference>
<dbReference type="InterPro" id="IPR022572">
    <property type="entry name" value="DNA_rep/recomb_RecO_N"/>
</dbReference>